<dbReference type="Proteomes" id="UP000567186">
    <property type="component" value="Unassembled WGS sequence"/>
</dbReference>
<dbReference type="GO" id="GO:0006631">
    <property type="term" value="P:fatty acid metabolic process"/>
    <property type="evidence" value="ECO:0007669"/>
    <property type="project" value="TreeGrafter"/>
</dbReference>
<dbReference type="InterPro" id="IPR045851">
    <property type="entry name" value="AMP-bd_C_sf"/>
</dbReference>
<evidence type="ECO:0000256" key="2">
    <source>
        <dbReference type="ARBA" id="ARBA00022598"/>
    </source>
</evidence>
<keyword evidence="6" id="KW-1185">Reference proteome</keyword>
<dbReference type="FunFam" id="3.30.300.30:FF:000008">
    <property type="entry name" value="2,3-dihydroxybenzoate-AMP ligase"/>
    <property type="match status" value="1"/>
</dbReference>
<dbReference type="InterPro" id="IPR000873">
    <property type="entry name" value="AMP-dep_synth/lig_dom"/>
</dbReference>
<dbReference type="PANTHER" id="PTHR43201">
    <property type="entry name" value="ACYL-COA SYNTHETASE"/>
    <property type="match status" value="1"/>
</dbReference>
<sequence>MNQTLPSSYPSYTSGTSETPLLGMTIGEMLDRTAEKYPDTEALVALHQGIRWTYREFQQKVNEAARAFMAIGVERGDRVGIWSPNRYEWTVTQFATAKVGAILVNINPAYGVHELEYALNLSGMRFLVTADSFKTSDYRKMVYELAPELQASQPGKLKSRRLPDLEGVINLDQRSHEGMWAWNDFVKLASEVTQQQLDERQRVLQFDDPINIQFTSGTTGNPKGATLTHHNILNNGYFVGESQRLTEKDRLVIPVPLYHCFGMVMGNLGCITHGSTMIYPGEGFEPKSVLQAVHQEKATALYGVPTMFIAELAEPEFETYDLSTLRTGIMAGSICPAEVMKKVNGKMNMKEVQIAYGMTETSPVSTQTSSLDPFEKQVTTVGRTQPHLETKIVNPGNGNILPRGETGELCTRGYSVMLRYWNNEEKTAEAIDEAGWMHTGDLATMDEDGYIQIVGRIKDMVIRGGENIYPKEIEEFLYTHPAIEEVQVTGIPDDKYGEELIAWVKLAPDAEPVTGDELREFCKGKIAHFKIPRNYKFVDEFPMTVTGKIQKFKMREISIEEMGLKS</sequence>
<evidence type="ECO:0000259" key="3">
    <source>
        <dbReference type="Pfam" id="PF00501"/>
    </source>
</evidence>
<dbReference type="Pfam" id="PF13193">
    <property type="entry name" value="AMP-binding_C"/>
    <property type="match status" value="1"/>
</dbReference>
<gene>
    <name evidence="5" type="ORF">HIU99_05900</name>
</gene>
<comment type="caution">
    <text evidence="5">The sequence shown here is derived from an EMBL/GenBank/DDBJ whole genome shotgun (WGS) entry which is preliminary data.</text>
</comment>
<keyword evidence="2" id="KW-0436">Ligase</keyword>
<evidence type="ECO:0000313" key="5">
    <source>
        <dbReference type="EMBL" id="NMT63130.1"/>
    </source>
</evidence>
<feature type="domain" description="AMP-binding enzyme C-terminal" evidence="4">
    <location>
        <begin position="472"/>
        <end position="548"/>
    </location>
</feature>
<dbReference type="OrthoDB" id="9803968at2"/>
<dbReference type="PROSITE" id="PS00455">
    <property type="entry name" value="AMP_BINDING"/>
    <property type="match status" value="1"/>
</dbReference>
<comment type="similarity">
    <text evidence="1">Belongs to the ATP-dependent AMP-binding enzyme family.</text>
</comment>
<name>A0A7Y0WRN2_9GAMM</name>
<dbReference type="Pfam" id="PF00501">
    <property type="entry name" value="AMP-binding"/>
    <property type="match status" value="1"/>
</dbReference>
<feature type="domain" description="AMP-dependent synthetase/ligase" evidence="3">
    <location>
        <begin position="30"/>
        <end position="421"/>
    </location>
</feature>
<dbReference type="EMBL" id="JABCKY010000001">
    <property type="protein sequence ID" value="NMT63130.1"/>
    <property type="molecule type" value="Genomic_DNA"/>
</dbReference>
<dbReference type="RefSeq" id="WP_135954468.1">
    <property type="nucleotide sequence ID" value="NZ_JABCKY010000001.1"/>
</dbReference>
<protein>
    <submittedName>
        <fullName evidence="5">AMP-binding protein</fullName>
    </submittedName>
</protein>
<dbReference type="PANTHER" id="PTHR43201:SF5">
    <property type="entry name" value="MEDIUM-CHAIN ACYL-COA LIGASE ACSF2, MITOCHONDRIAL"/>
    <property type="match status" value="1"/>
</dbReference>
<evidence type="ECO:0000313" key="6">
    <source>
        <dbReference type="Proteomes" id="UP000567186"/>
    </source>
</evidence>
<dbReference type="CDD" id="cd05917">
    <property type="entry name" value="FACL_like_2"/>
    <property type="match status" value="1"/>
</dbReference>
<evidence type="ECO:0000256" key="1">
    <source>
        <dbReference type="ARBA" id="ARBA00006432"/>
    </source>
</evidence>
<organism evidence="5 6">
    <name type="scientific">Marinobacter orientalis</name>
    <dbReference type="NCBI Taxonomy" id="1928859"/>
    <lineage>
        <taxon>Bacteria</taxon>
        <taxon>Pseudomonadati</taxon>
        <taxon>Pseudomonadota</taxon>
        <taxon>Gammaproteobacteria</taxon>
        <taxon>Pseudomonadales</taxon>
        <taxon>Marinobacteraceae</taxon>
        <taxon>Marinobacter</taxon>
    </lineage>
</organism>
<dbReference type="InterPro" id="IPR025110">
    <property type="entry name" value="AMP-bd_C"/>
</dbReference>
<dbReference type="GO" id="GO:0031956">
    <property type="term" value="F:medium-chain fatty acid-CoA ligase activity"/>
    <property type="evidence" value="ECO:0007669"/>
    <property type="project" value="TreeGrafter"/>
</dbReference>
<reference evidence="5 6" key="1">
    <citation type="submission" date="2020-04" db="EMBL/GenBank/DDBJ databases">
        <title>Marinobacter oceani sp. nov., isolated from marine solar saltern.</title>
        <authorList>
            <person name="Chen X.-Y."/>
        </authorList>
    </citation>
    <scope>NUCLEOTIDE SEQUENCE [LARGE SCALE GENOMIC DNA]</scope>
    <source>
        <strain evidence="5 6">W62</strain>
    </source>
</reference>
<dbReference type="NCBIfam" id="NF009233">
    <property type="entry name" value="PRK12583.1"/>
    <property type="match status" value="1"/>
</dbReference>
<proteinExistence type="inferred from homology"/>
<dbReference type="Gene3D" id="3.30.300.30">
    <property type="match status" value="1"/>
</dbReference>
<dbReference type="Gene3D" id="3.40.50.12780">
    <property type="entry name" value="N-terminal domain of ligase-like"/>
    <property type="match status" value="1"/>
</dbReference>
<evidence type="ECO:0000259" key="4">
    <source>
        <dbReference type="Pfam" id="PF13193"/>
    </source>
</evidence>
<accession>A0A7Y0WRN2</accession>
<dbReference type="InterPro" id="IPR042099">
    <property type="entry name" value="ANL_N_sf"/>
</dbReference>
<dbReference type="AlphaFoldDB" id="A0A7Y0WRN2"/>
<dbReference type="FunFam" id="3.40.50.12780:FF:000003">
    <property type="entry name" value="Long-chain-fatty-acid--CoA ligase FadD"/>
    <property type="match status" value="1"/>
</dbReference>
<dbReference type="InterPro" id="IPR020845">
    <property type="entry name" value="AMP-binding_CS"/>
</dbReference>
<dbReference type="SUPFAM" id="SSF56801">
    <property type="entry name" value="Acetyl-CoA synthetase-like"/>
    <property type="match status" value="1"/>
</dbReference>